<sequence length="422" mass="48882">MNLRIVILPAKVLADGTHKIRIAISHKGQTRYFVTRFIVPGPEYLHDGQVVGLNNASYINQQLRIRMSKIYAICDRATDIEYYTCSQLVQYIEDAESNAGPKSIHDIGERFLTTRKTAYKEGTLRLYRDAIAYFEMFFGSDYLLQLLTSDGLHRFEQYLKNNRGLSQTTISIKMRNIHTVINYARRQKFVEFDIDPYSDYEDPAPTKRECAITLEELRAIRDVDLSKERAPMLSVSRDLFMLSFYLCGMNLRDLVEQDFRNNHVSFLRIKTESRRKFPTKTEFTIQPEARELLERLTQSGKIFIHHKRSYGALSRILHDNLPRLAKKCGIDTYLIYYSARKTFSQLANQLFIKDSVIEYCIGDTVTQSRKVIGYYIHVTPRMADLAIRKVFDAVASDKSLECLQEEALGGVTEPPKTDEELQ</sequence>
<reference evidence="6" key="1">
    <citation type="journal article" date="2022" name="Int. J. Syst. Evol. Microbiol.">
        <title>Prevotella lacticifex sp. nov., isolated from the rumen of cows.</title>
        <authorList>
            <person name="Shinkai T."/>
            <person name="Ikeyama N."/>
            <person name="Kumagai M."/>
            <person name="Ohmori H."/>
            <person name="Sakamoto M."/>
            <person name="Ohkuma M."/>
            <person name="Mitsumori M."/>
        </authorList>
    </citation>
    <scope>NUCLEOTIDE SEQUENCE</scope>
    <source>
        <strain evidence="6">R5076</strain>
    </source>
</reference>
<feature type="domain" description="Core-binding (CB)" evidence="5">
    <location>
        <begin position="102"/>
        <end position="185"/>
    </location>
</feature>
<dbReference type="GO" id="GO:0015074">
    <property type="term" value="P:DNA integration"/>
    <property type="evidence" value="ECO:0007669"/>
    <property type="project" value="UniProtKB-KW"/>
</dbReference>
<dbReference type="InterPro" id="IPR025269">
    <property type="entry name" value="SAM-like_dom"/>
</dbReference>
<evidence type="ECO:0000256" key="2">
    <source>
        <dbReference type="ARBA" id="ARBA00023125"/>
    </source>
</evidence>
<organism evidence="6 7">
    <name type="scientific">Prevotella lacticifex</name>
    <dbReference type="NCBI Taxonomy" id="2854755"/>
    <lineage>
        <taxon>Bacteria</taxon>
        <taxon>Pseudomonadati</taxon>
        <taxon>Bacteroidota</taxon>
        <taxon>Bacteroidia</taxon>
        <taxon>Bacteroidales</taxon>
        <taxon>Prevotellaceae</taxon>
        <taxon>Prevotella</taxon>
    </lineage>
</organism>
<protein>
    <recommendedName>
        <fullName evidence="5">Core-binding (CB) domain-containing protein</fullName>
    </recommendedName>
</protein>
<dbReference type="GeneID" id="72466962"/>
<dbReference type="Gene3D" id="1.10.443.10">
    <property type="entry name" value="Intergrase catalytic core"/>
    <property type="match status" value="1"/>
</dbReference>
<evidence type="ECO:0000256" key="4">
    <source>
        <dbReference type="PROSITE-ProRule" id="PRU01248"/>
    </source>
</evidence>
<evidence type="ECO:0000259" key="5">
    <source>
        <dbReference type="PROSITE" id="PS51900"/>
    </source>
</evidence>
<keyword evidence="1" id="KW-0229">DNA integration</keyword>
<comment type="caution">
    <text evidence="6">The sequence shown here is derived from an EMBL/GenBank/DDBJ whole genome shotgun (WGS) entry which is preliminary data.</text>
</comment>
<dbReference type="GO" id="GO:0006310">
    <property type="term" value="P:DNA recombination"/>
    <property type="evidence" value="ECO:0007669"/>
    <property type="project" value="UniProtKB-KW"/>
</dbReference>
<gene>
    <name evidence="6" type="ORF">PRLR5076_18440</name>
</gene>
<name>A0A9R1CAB7_9BACT</name>
<dbReference type="InterPro" id="IPR044068">
    <property type="entry name" value="CB"/>
</dbReference>
<dbReference type="InterPro" id="IPR013762">
    <property type="entry name" value="Integrase-like_cat_sf"/>
</dbReference>
<proteinExistence type="predicted"/>
<keyword evidence="3" id="KW-0233">DNA recombination</keyword>
<keyword evidence="7" id="KW-1185">Reference proteome</keyword>
<dbReference type="GO" id="GO:0003677">
    <property type="term" value="F:DNA binding"/>
    <property type="evidence" value="ECO:0007669"/>
    <property type="project" value="UniProtKB-UniRule"/>
</dbReference>
<dbReference type="SUPFAM" id="SSF56349">
    <property type="entry name" value="DNA breaking-rejoining enzymes"/>
    <property type="match status" value="1"/>
</dbReference>
<evidence type="ECO:0000313" key="7">
    <source>
        <dbReference type="Proteomes" id="UP000825483"/>
    </source>
</evidence>
<dbReference type="Gene3D" id="1.10.150.130">
    <property type="match status" value="1"/>
</dbReference>
<dbReference type="AlphaFoldDB" id="A0A9R1CAB7"/>
<dbReference type="Pfam" id="PF13102">
    <property type="entry name" value="Phage_int_SAM_5"/>
    <property type="match status" value="1"/>
</dbReference>
<evidence type="ECO:0000313" key="6">
    <source>
        <dbReference type="EMBL" id="GJG58993.1"/>
    </source>
</evidence>
<accession>A0A9R1CAB7</accession>
<dbReference type="PROSITE" id="PS51900">
    <property type="entry name" value="CB"/>
    <property type="match status" value="1"/>
</dbReference>
<evidence type="ECO:0000256" key="1">
    <source>
        <dbReference type="ARBA" id="ARBA00022908"/>
    </source>
</evidence>
<dbReference type="EMBL" id="BPUB01000002">
    <property type="protein sequence ID" value="GJG58993.1"/>
    <property type="molecule type" value="Genomic_DNA"/>
</dbReference>
<dbReference type="InterPro" id="IPR011010">
    <property type="entry name" value="DNA_brk_join_enz"/>
</dbReference>
<keyword evidence="2 4" id="KW-0238">DNA-binding</keyword>
<dbReference type="InterPro" id="IPR010998">
    <property type="entry name" value="Integrase_recombinase_N"/>
</dbReference>
<dbReference type="RefSeq" id="WP_223928992.1">
    <property type="nucleotide sequence ID" value="NZ_BPTU01000001.1"/>
</dbReference>
<evidence type="ECO:0000256" key="3">
    <source>
        <dbReference type="ARBA" id="ARBA00023172"/>
    </source>
</evidence>
<dbReference type="Proteomes" id="UP000825483">
    <property type="component" value="Unassembled WGS sequence"/>
</dbReference>